<name>A0A5N6NRP0_9ASTR</name>
<reference evidence="2 3" key="1">
    <citation type="submission" date="2019-05" db="EMBL/GenBank/DDBJ databases">
        <title>Mikania micrantha, genome provides insights into the molecular mechanism of rapid growth.</title>
        <authorList>
            <person name="Liu B."/>
        </authorList>
    </citation>
    <scope>NUCLEOTIDE SEQUENCE [LARGE SCALE GENOMIC DNA]</scope>
    <source>
        <strain evidence="2">NLD-2019</strain>
        <tissue evidence="2">Leaf</tissue>
    </source>
</reference>
<dbReference type="InterPro" id="IPR022552">
    <property type="entry name" value="UPF_Ycf55"/>
</dbReference>
<comment type="caution">
    <text evidence="2">The sequence shown here is derived from an EMBL/GenBank/DDBJ whole genome shotgun (WGS) entry which is preliminary data.</text>
</comment>
<evidence type="ECO:0000313" key="2">
    <source>
        <dbReference type="EMBL" id="KAD5317381.1"/>
    </source>
</evidence>
<keyword evidence="3" id="KW-1185">Reference proteome</keyword>
<feature type="region of interest" description="Disordered" evidence="1">
    <location>
        <begin position="24"/>
        <end position="53"/>
    </location>
</feature>
<dbReference type="Pfam" id="PF12452">
    <property type="entry name" value="DUF3685"/>
    <property type="match status" value="2"/>
</dbReference>
<proteinExistence type="predicted"/>
<protein>
    <submittedName>
        <fullName evidence="2">Uncharacterized protein</fullName>
    </submittedName>
</protein>
<evidence type="ECO:0000313" key="3">
    <source>
        <dbReference type="Proteomes" id="UP000326396"/>
    </source>
</evidence>
<feature type="compositionally biased region" description="Basic and acidic residues" evidence="1">
    <location>
        <begin position="24"/>
        <end position="36"/>
    </location>
</feature>
<organism evidence="2 3">
    <name type="scientific">Mikania micrantha</name>
    <name type="common">bitter vine</name>
    <dbReference type="NCBI Taxonomy" id="192012"/>
    <lineage>
        <taxon>Eukaryota</taxon>
        <taxon>Viridiplantae</taxon>
        <taxon>Streptophyta</taxon>
        <taxon>Embryophyta</taxon>
        <taxon>Tracheophyta</taxon>
        <taxon>Spermatophyta</taxon>
        <taxon>Magnoliopsida</taxon>
        <taxon>eudicotyledons</taxon>
        <taxon>Gunneridae</taxon>
        <taxon>Pentapetalae</taxon>
        <taxon>asterids</taxon>
        <taxon>campanulids</taxon>
        <taxon>Asterales</taxon>
        <taxon>Asteraceae</taxon>
        <taxon>Asteroideae</taxon>
        <taxon>Heliantheae alliance</taxon>
        <taxon>Eupatorieae</taxon>
        <taxon>Mikania</taxon>
    </lineage>
</organism>
<dbReference type="PANTHER" id="PTHR36807">
    <property type="entry name" value="PHOSPHOGLYCOLATE PHOSPHATASE"/>
    <property type="match status" value="1"/>
</dbReference>
<dbReference type="Proteomes" id="UP000326396">
    <property type="component" value="Linkage Group LG17"/>
</dbReference>
<evidence type="ECO:0000256" key="1">
    <source>
        <dbReference type="SAM" id="MobiDB-lite"/>
    </source>
</evidence>
<dbReference type="AlphaFoldDB" id="A0A5N6NRP0"/>
<accession>A0A5N6NRP0</accession>
<dbReference type="EMBL" id="SZYD01000009">
    <property type="protein sequence ID" value="KAD5317381.1"/>
    <property type="molecule type" value="Genomic_DNA"/>
</dbReference>
<dbReference type="OrthoDB" id="2020436at2759"/>
<gene>
    <name evidence="2" type="ORF">E3N88_17327</name>
</gene>
<sequence length="602" mass="68058">MVASSSVTVVVTLLMSDHKLRRGFQREHLQEEEGTPRKLPGGSSTSKKMRTRRYAQRGVLETTLALSTLVSSVPVSNTQEIRELQEFRGNRRMVAEYVAVWPFMKFPVFGNEQSFMPNGLYAQHLSKKCYTGCGRAMQTNHKTGGFCFPNLKVKYYQKANHMKCYCLGTLISTAGDSFEWIPVADQVLLITSIFLTHMAVVVPADGSLLGSGRKKLSDNMAPDETPISGSAMKNNKDSEVTIEFSWDIMKRKLTDSIMAIENGTTEKEIMESGPTANQPSSLSAIAVGPRFRLMWASFKWLKNEVDNISRSTCTADLKSLQKVFSEILQRSSLSICIDWLKDELLLRNRKSIKEFPPALFEKLKGDDSVLQNIIKSGKEDLYSELVYILRFGSLSEECCYDFDFFASRGVYVLEDLVISLADGIASIYLELISVDSDMSNEMNNLGLNLCDLSTRALQRLRNEVSLNQWFVQNMETVASMYEDRFDLRILQSQPIAESSKGKTEKFGWLKNLSLRQARPLSPLCAYVISSVRVPVKRTKELRGLLGWRYYFSLYLEMADIAMPIVRTLVAKISDAISFFLVCLIGRSLGLIYTGIRQSLRWK</sequence>
<dbReference type="PANTHER" id="PTHR36807:SF2">
    <property type="entry name" value="PHOSPHOGLYCOLATE PHOSPHATASE"/>
    <property type="match status" value="1"/>
</dbReference>